<keyword evidence="3" id="KW-0547">Nucleotide-binding</keyword>
<dbReference type="AlphaFoldDB" id="A0A060QHJ0"/>
<name>A0A060QHJ0_9PROT</name>
<reference evidence="8 9" key="1">
    <citation type="journal article" date="2014" name="Genome Biol. Evol.">
        <title>Acetic acid bacteria genomes reveal functional traits for adaptation to life in insect guts.</title>
        <authorList>
            <person name="Chouaia B."/>
            <person name="Gaiarsa S."/>
            <person name="Crotti E."/>
            <person name="Comandatore F."/>
            <person name="Degli Esposti M."/>
            <person name="Ricci I."/>
            <person name="Alma A."/>
            <person name="Favia G."/>
            <person name="Bandi C."/>
            <person name="Daffonchio D."/>
        </authorList>
    </citation>
    <scope>NUCLEOTIDE SEQUENCE [LARGE SCALE GENOMIC DNA]</scope>
    <source>
        <strain evidence="8 9">SF2.1</strain>
    </source>
</reference>
<evidence type="ECO:0000256" key="6">
    <source>
        <dbReference type="ARBA" id="ARBA00023065"/>
    </source>
</evidence>
<keyword evidence="5" id="KW-0864">Zinc transport</keyword>
<evidence type="ECO:0000256" key="3">
    <source>
        <dbReference type="ARBA" id="ARBA00022741"/>
    </source>
</evidence>
<evidence type="ECO:0000313" key="8">
    <source>
        <dbReference type="EMBL" id="CDG40629.1"/>
    </source>
</evidence>
<evidence type="ECO:0000256" key="4">
    <source>
        <dbReference type="ARBA" id="ARBA00022840"/>
    </source>
</evidence>
<keyword evidence="2" id="KW-0813">Transport</keyword>
<dbReference type="PANTHER" id="PTHR42734:SF17">
    <property type="entry name" value="METAL TRANSPORT SYSTEM ATP-BINDING PROTEIN TM_0124-RELATED"/>
    <property type="match status" value="1"/>
</dbReference>
<proteinExistence type="inferred from homology"/>
<dbReference type="Pfam" id="PF00005">
    <property type="entry name" value="ABC_tran"/>
    <property type="match status" value="1"/>
</dbReference>
<dbReference type="Proteomes" id="UP000027583">
    <property type="component" value="Unassembled WGS sequence"/>
</dbReference>
<feature type="domain" description="ABC transporter" evidence="7">
    <location>
        <begin position="10"/>
        <end position="227"/>
    </location>
</feature>
<keyword evidence="6" id="KW-0406">Ion transport</keyword>
<evidence type="ECO:0000256" key="1">
    <source>
        <dbReference type="ARBA" id="ARBA00005417"/>
    </source>
</evidence>
<dbReference type="SMART" id="SM00382">
    <property type="entry name" value="AAA"/>
    <property type="match status" value="1"/>
</dbReference>
<comment type="similarity">
    <text evidence="1">Belongs to the ABC transporter superfamily.</text>
</comment>
<comment type="caution">
    <text evidence="8">The sequence shown here is derived from an EMBL/GenBank/DDBJ whole genome shotgun (WGS) entry which is preliminary data.</text>
</comment>
<dbReference type="PROSITE" id="PS50893">
    <property type="entry name" value="ABC_TRANSPORTER_2"/>
    <property type="match status" value="1"/>
</dbReference>
<dbReference type="InterPro" id="IPR003593">
    <property type="entry name" value="AAA+_ATPase"/>
</dbReference>
<protein>
    <submittedName>
        <fullName evidence="8">Zinc ABC transporter, ATP-binding protein ZnuC</fullName>
    </submittedName>
</protein>
<evidence type="ECO:0000256" key="5">
    <source>
        <dbReference type="ARBA" id="ARBA00022906"/>
    </source>
</evidence>
<dbReference type="GO" id="GO:0016887">
    <property type="term" value="F:ATP hydrolysis activity"/>
    <property type="evidence" value="ECO:0007669"/>
    <property type="project" value="InterPro"/>
</dbReference>
<organism evidence="8 9">
    <name type="scientific">Asaia bogorensis</name>
    <dbReference type="NCBI Taxonomy" id="91915"/>
    <lineage>
        <taxon>Bacteria</taxon>
        <taxon>Pseudomonadati</taxon>
        <taxon>Pseudomonadota</taxon>
        <taxon>Alphaproteobacteria</taxon>
        <taxon>Acetobacterales</taxon>
        <taxon>Acetobacteraceae</taxon>
        <taxon>Asaia</taxon>
    </lineage>
</organism>
<dbReference type="GO" id="GO:0005524">
    <property type="term" value="F:ATP binding"/>
    <property type="evidence" value="ECO:0007669"/>
    <property type="project" value="UniProtKB-KW"/>
</dbReference>
<reference evidence="8 9" key="2">
    <citation type="journal article" date="2014" name="PLoS ONE">
        <title>Evolution of mitochondria reconstructed from the energy metabolism of living bacteria.</title>
        <authorList>
            <person name="Degli Esposti M."/>
            <person name="Chouaia B."/>
            <person name="Comandatore F."/>
            <person name="Crotti E."/>
            <person name="Sassera D."/>
            <person name="Lievens P.M."/>
            <person name="Daffonchio D."/>
            <person name="Bandi C."/>
        </authorList>
    </citation>
    <scope>NUCLEOTIDE SEQUENCE [LARGE SCALE GENOMIC DNA]</scope>
    <source>
        <strain evidence="8 9">SF2.1</strain>
    </source>
</reference>
<accession>A0A060QHJ0</accession>
<dbReference type="eggNOG" id="COG1121">
    <property type="taxonomic scope" value="Bacteria"/>
</dbReference>
<keyword evidence="5" id="KW-0862">Zinc</keyword>
<evidence type="ECO:0000256" key="2">
    <source>
        <dbReference type="ARBA" id="ARBA00022448"/>
    </source>
</evidence>
<dbReference type="EMBL" id="CBLX010000022">
    <property type="protein sequence ID" value="CDG40629.1"/>
    <property type="molecule type" value="Genomic_DNA"/>
</dbReference>
<dbReference type="PROSITE" id="PS00211">
    <property type="entry name" value="ABC_TRANSPORTER_1"/>
    <property type="match status" value="1"/>
</dbReference>
<keyword evidence="4 8" id="KW-0067">ATP-binding</keyword>
<dbReference type="PANTHER" id="PTHR42734">
    <property type="entry name" value="METAL TRANSPORT SYSTEM ATP-BINDING PROTEIN TM_0124-RELATED"/>
    <property type="match status" value="1"/>
</dbReference>
<dbReference type="Gene3D" id="3.40.50.300">
    <property type="entry name" value="P-loop containing nucleotide triphosphate hydrolases"/>
    <property type="match status" value="1"/>
</dbReference>
<dbReference type="InterPro" id="IPR027417">
    <property type="entry name" value="P-loop_NTPase"/>
</dbReference>
<evidence type="ECO:0000313" key="9">
    <source>
        <dbReference type="Proteomes" id="UP000027583"/>
    </source>
</evidence>
<gene>
    <name evidence="8" type="ORF">ASAP_2584</name>
</gene>
<evidence type="ECO:0000259" key="7">
    <source>
        <dbReference type="PROSITE" id="PS50893"/>
    </source>
</evidence>
<dbReference type="GO" id="GO:0006829">
    <property type="term" value="P:zinc ion transport"/>
    <property type="evidence" value="ECO:0007669"/>
    <property type="project" value="UniProtKB-KW"/>
</dbReference>
<dbReference type="InterPro" id="IPR003439">
    <property type="entry name" value="ABC_transporter-like_ATP-bd"/>
</dbReference>
<dbReference type="InterPro" id="IPR017871">
    <property type="entry name" value="ABC_transporter-like_CS"/>
</dbReference>
<dbReference type="SUPFAM" id="SSF52540">
    <property type="entry name" value="P-loop containing nucleoside triphosphate hydrolases"/>
    <property type="match status" value="1"/>
</dbReference>
<sequence length="227" mass="24523">MAMTDLPDALTLRDVTLAHGSRVLFAQANLTLPAGSFTVLDGANGHGKTTLLRTLLGLHRPQQGRIEVLGRNPAAIRGQIGYMPQDRRLPAPQMTGHALLAASWRGASFGLPGWGGKLNARIGAALTLTGAEALARQPLSQLSGGERQRLFLAETLLDSPSFLVLDEPLSGMDTQWQTRILSMLHKRCRDTGMSVLMSCHGLDAVRPFADHLLRISDQKLELHDAAL</sequence>
<dbReference type="InterPro" id="IPR050153">
    <property type="entry name" value="Metal_Ion_Import_ABC"/>
</dbReference>